<dbReference type="EMBL" id="LR796181">
    <property type="protein sequence ID" value="CAB4124995.1"/>
    <property type="molecule type" value="Genomic_DNA"/>
</dbReference>
<protein>
    <submittedName>
        <fullName evidence="2">Uncharacterized protein</fullName>
    </submittedName>
</protein>
<accession>A0A6J7X0V3</accession>
<evidence type="ECO:0000313" key="2">
    <source>
        <dbReference type="EMBL" id="CAB5220873.1"/>
    </source>
</evidence>
<dbReference type="EMBL" id="LR798291">
    <property type="protein sequence ID" value="CAB5220873.1"/>
    <property type="molecule type" value="Genomic_DNA"/>
</dbReference>
<reference evidence="2" key="1">
    <citation type="submission" date="2020-05" db="EMBL/GenBank/DDBJ databases">
        <authorList>
            <person name="Chiriac C."/>
            <person name="Salcher M."/>
            <person name="Ghai R."/>
            <person name="Kavagutti S V."/>
        </authorList>
    </citation>
    <scope>NUCLEOTIDE SEQUENCE</scope>
</reference>
<gene>
    <name evidence="2" type="ORF">UFOVP246_50</name>
    <name evidence="1" type="ORF">UFOVP59_65</name>
</gene>
<organism evidence="2">
    <name type="scientific">uncultured Caudovirales phage</name>
    <dbReference type="NCBI Taxonomy" id="2100421"/>
    <lineage>
        <taxon>Viruses</taxon>
        <taxon>Duplodnaviria</taxon>
        <taxon>Heunggongvirae</taxon>
        <taxon>Uroviricota</taxon>
        <taxon>Caudoviricetes</taxon>
        <taxon>Peduoviridae</taxon>
        <taxon>Maltschvirus</taxon>
        <taxon>Maltschvirus maltsch</taxon>
    </lineage>
</organism>
<name>A0A6J7X0V3_9CAUD</name>
<evidence type="ECO:0000313" key="1">
    <source>
        <dbReference type="EMBL" id="CAB4124995.1"/>
    </source>
</evidence>
<proteinExistence type="predicted"/>
<sequence>MANKTLNLSSGLVRDWVPVTPNDGTDNMTSGSGDIVVGFYVTGGGAVAFITEGGTRTVTYLSGTTVPCSGVTRIKSTGTTATGIFSLVV</sequence>